<dbReference type="PROSITE" id="PS51257">
    <property type="entry name" value="PROKAR_LIPOPROTEIN"/>
    <property type="match status" value="1"/>
</dbReference>
<protein>
    <recommendedName>
        <fullName evidence="3">6-phosphogluconate dehydrogenase</fullName>
    </recommendedName>
</protein>
<evidence type="ECO:0000313" key="1">
    <source>
        <dbReference type="EMBL" id="PUZ28041.1"/>
    </source>
</evidence>
<evidence type="ECO:0000313" key="2">
    <source>
        <dbReference type="Proteomes" id="UP000244450"/>
    </source>
</evidence>
<keyword evidence="2" id="KW-1185">Reference proteome</keyword>
<reference evidence="1 2" key="1">
    <citation type="submission" date="2018-04" db="EMBL/GenBank/DDBJ databases">
        <title>Chitinophaga fuyangensis sp. nov., isolated from soil in a chemical factory.</title>
        <authorList>
            <person name="Chen K."/>
        </authorList>
    </citation>
    <scope>NUCLEOTIDE SEQUENCE [LARGE SCALE GENOMIC DNA]</scope>
    <source>
        <strain evidence="1 2">LY-1</strain>
    </source>
</reference>
<dbReference type="AlphaFoldDB" id="A0A2T7BK81"/>
<sequence length="133" mass="14934">MRKFLFIIVAVIVVGLGGCFGYRYYYEFGDGVKAGELNFFVRKGFVFKTYEGRLIQSGYRSSQPGSIQSNEFNFSVTNPRVADQLMRASGKSVELHYTEYLGALPWRGMSEFIVDSVYSISGEPNNGQLLPAK</sequence>
<proteinExistence type="predicted"/>
<dbReference type="EMBL" id="QCYK01000001">
    <property type="protein sequence ID" value="PUZ28041.1"/>
    <property type="molecule type" value="Genomic_DNA"/>
</dbReference>
<comment type="caution">
    <text evidence="1">The sequence shown here is derived from an EMBL/GenBank/DDBJ whole genome shotgun (WGS) entry which is preliminary data.</text>
</comment>
<dbReference type="OrthoDB" id="9794557at2"/>
<dbReference type="Proteomes" id="UP000244450">
    <property type="component" value="Unassembled WGS sequence"/>
</dbReference>
<gene>
    <name evidence="1" type="ORF">DCC81_00725</name>
</gene>
<dbReference type="RefSeq" id="WP_108684682.1">
    <property type="nucleotide sequence ID" value="NZ_QCYK01000001.1"/>
</dbReference>
<evidence type="ECO:0008006" key="3">
    <source>
        <dbReference type="Google" id="ProtNLM"/>
    </source>
</evidence>
<organism evidence="1 2">
    <name type="scientific">Chitinophaga parva</name>
    <dbReference type="NCBI Taxonomy" id="2169414"/>
    <lineage>
        <taxon>Bacteria</taxon>
        <taxon>Pseudomonadati</taxon>
        <taxon>Bacteroidota</taxon>
        <taxon>Chitinophagia</taxon>
        <taxon>Chitinophagales</taxon>
        <taxon>Chitinophagaceae</taxon>
        <taxon>Chitinophaga</taxon>
    </lineage>
</organism>
<name>A0A2T7BK81_9BACT</name>
<accession>A0A2T7BK81</accession>